<name>A0A371HET3_MUCPR</name>
<sequence length="231" mass="26490">MVTNEFIRIVEPILWEISEGMKIHVDTWVDLKREMRTRFVLVSYTRNLYNKLQRIVKEYHRYVEVALSGANVLESSKAIMARFLHWLNQDIHNMVELTRYSTMDDLEEEKLPNPIPASKSNSIKCFKCLGKGHIALHCHNKRSMVMKEDGIVDSGSSISESSSKSESNASCEYSPDKERDSWVVRCLMKSGSSVNVASARLVEKLKVPTLAHPNQYKLQWLSSEGEIVVEK</sequence>
<dbReference type="AlphaFoldDB" id="A0A371HET3"/>
<evidence type="ECO:0000256" key="1">
    <source>
        <dbReference type="SAM" id="MobiDB-lite"/>
    </source>
</evidence>
<feature type="compositionally biased region" description="Low complexity" evidence="1">
    <location>
        <begin position="154"/>
        <end position="173"/>
    </location>
</feature>
<feature type="non-terminal residue" evidence="2">
    <location>
        <position position="1"/>
    </location>
</feature>
<dbReference type="OrthoDB" id="695705at2759"/>
<keyword evidence="3" id="KW-1185">Reference proteome</keyword>
<reference evidence="2" key="1">
    <citation type="submission" date="2018-05" db="EMBL/GenBank/DDBJ databases">
        <title>Draft genome of Mucuna pruriens seed.</title>
        <authorList>
            <person name="Nnadi N.E."/>
            <person name="Vos R."/>
            <person name="Hasami M.H."/>
            <person name="Devisetty U.K."/>
            <person name="Aguiy J.C."/>
        </authorList>
    </citation>
    <scope>NUCLEOTIDE SEQUENCE [LARGE SCALE GENOMIC DNA]</scope>
    <source>
        <strain evidence="2">JCA_2017</strain>
    </source>
</reference>
<evidence type="ECO:0000313" key="2">
    <source>
        <dbReference type="EMBL" id="RDY01303.1"/>
    </source>
</evidence>
<feature type="region of interest" description="Disordered" evidence="1">
    <location>
        <begin position="153"/>
        <end position="174"/>
    </location>
</feature>
<dbReference type="PANTHER" id="PTHR35046">
    <property type="entry name" value="ZINC KNUCKLE (CCHC-TYPE) FAMILY PROTEIN"/>
    <property type="match status" value="1"/>
</dbReference>
<evidence type="ECO:0008006" key="4">
    <source>
        <dbReference type="Google" id="ProtNLM"/>
    </source>
</evidence>
<protein>
    <recommendedName>
        <fullName evidence="4">CCHC-type domain-containing protein</fullName>
    </recommendedName>
</protein>
<accession>A0A371HET3</accession>
<proteinExistence type="predicted"/>
<dbReference type="PANTHER" id="PTHR35046:SF24">
    <property type="entry name" value="RETROTRANSPOSON GAG DOMAIN-CONTAINING PROTEIN"/>
    <property type="match status" value="1"/>
</dbReference>
<comment type="caution">
    <text evidence="2">The sequence shown here is derived from an EMBL/GenBank/DDBJ whole genome shotgun (WGS) entry which is preliminary data.</text>
</comment>
<dbReference type="Proteomes" id="UP000257109">
    <property type="component" value="Unassembled WGS sequence"/>
</dbReference>
<dbReference type="EMBL" id="QJKJ01002792">
    <property type="protein sequence ID" value="RDY01303.1"/>
    <property type="molecule type" value="Genomic_DNA"/>
</dbReference>
<organism evidence="2 3">
    <name type="scientific">Mucuna pruriens</name>
    <name type="common">Velvet bean</name>
    <name type="synonym">Dolichos pruriens</name>
    <dbReference type="NCBI Taxonomy" id="157652"/>
    <lineage>
        <taxon>Eukaryota</taxon>
        <taxon>Viridiplantae</taxon>
        <taxon>Streptophyta</taxon>
        <taxon>Embryophyta</taxon>
        <taxon>Tracheophyta</taxon>
        <taxon>Spermatophyta</taxon>
        <taxon>Magnoliopsida</taxon>
        <taxon>eudicotyledons</taxon>
        <taxon>Gunneridae</taxon>
        <taxon>Pentapetalae</taxon>
        <taxon>rosids</taxon>
        <taxon>fabids</taxon>
        <taxon>Fabales</taxon>
        <taxon>Fabaceae</taxon>
        <taxon>Papilionoideae</taxon>
        <taxon>50 kb inversion clade</taxon>
        <taxon>NPAAA clade</taxon>
        <taxon>indigoferoid/millettioid clade</taxon>
        <taxon>Phaseoleae</taxon>
        <taxon>Mucuna</taxon>
    </lineage>
</organism>
<evidence type="ECO:0000313" key="3">
    <source>
        <dbReference type="Proteomes" id="UP000257109"/>
    </source>
</evidence>
<gene>
    <name evidence="2" type="ORF">CR513_15391</name>
</gene>